<dbReference type="OrthoDB" id="1421090at2759"/>
<dbReference type="InterPro" id="IPR000483">
    <property type="entry name" value="Cys-rich_flank_reg_C"/>
</dbReference>
<dbReference type="Proteomes" id="UP000504633">
    <property type="component" value="Unplaced"/>
</dbReference>
<dbReference type="FunFam" id="3.40.50.10140:FF:000020">
    <property type="entry name" value="Blast:Protein toll"/>
    <property type="match status" value="1"/>
</dbReference>
<dbReference type="Gene3D" id="3.80.10.10">
    <property type="entry name" value="Ribonuclease Inhibitor"/>
    <property type="match status" value="3"/>
</dbReference>
<dbReference type="SMART" id="SM00255">
    <property type="entry name" value="TIR"/>
    <property type="match status" value="1"/>
</dbReference>
<dbReference type="SMART" id="SM00082">
    <property type="entry name" value="LRRCT"/>
    <property type="match status" value="2"/>
</dbReference>
<dbReference type="GO" id="GO:0038023">
    <property type="term" value="F:signaling receptor activity"/>
    <property type="evidence" value="ECO:0007669"/>
    <property type="project" value="TreeGrafter"/>
</dbReference>
<dbReference type="InterPro" id="IPR026906">
    <property type="entry name" value="LRR_5"/>
</dbReference>
<evidence type="ECO:0000256" key="9">
    <source>
        <dbReference type="ARBA" id="ARBA00023170"/>
    </source>
</evidence>
<organism evidence="14 16">
    <name type="scientific">Drosophila hydei</name>
    <name type="common">Fruit fly</name>
    <dbReference type="NCBI Taxonomy" id="7224"/>
    <lineage>
        <taxon>Eukaryota</taxon>
        <taxon>Metazoa</taxon>
        <taxon>Ecdysozoa</taxon>
        <taxon>Arthropoda</taxon>
        <taxon>Hexapoda</taxon>
        <taxon>Insecta</taxon>
        <taxon>Pterygota</taxon>
        <taxon>Neoptera</taxon>
        <taxon>Endopterygota</taxon>
        <taxon>Diptera</taxon>
        <taxon>Brachycera</taxon>
        <taxon>Muscomorpha</taxon>
        <taxon>Ephydroidea</taxon>
        <taxon>Drosophilidae</taxon>
        <taxon>Drosophila</taxon>
    </lineage>
</organism>
<evidence type="ECO:0000256" key="5">
    <source>
        <dbReference type="ARBA" id="ARBA00022729"/>
    </source>
</evidence>
<keyword evidence="7 11" id="KW-1133">Transmembrane helix</keyword>
<evidence type="ECO:0000256" key="4">
    <source>
        <dbReference type="ARBA" id="ARBA00022692"/>
    </source>
</evidence>
<dbReference type="InterPro" id="IPR000157">
    <property type="entry name" value="TIR_dom"/>
</dbReference>
<name>A0A6J2SXI1_DROHY</name>
<dbReference type="PANTHER" id="PTHR24365:SF541">
    <property type="entry name" value="PROTEIN TOLL-RELATED"/>
    <property type="match status" value="1"/>
</dbReference>
<dbReference type="InterPro" id="IPR035897">
    <property type="entry name" value="Toll_tir_struct_dom_sf"/>
</dbReference>
<sequence>MRAVSGATPPLLLVVFLQALNWQLGVAVFGRDECRDLTISSCECAPSLSEYELNCPGNSYNPKFKITIRPGYTVQIECNLTDASEYKQMPRLNIGSIDMVQIRRCPLPYHTPIAGIMDHLGINNTKVLIFEGNDLGMNVTRKHLERLQNLQRLRFAARRLPYIPEDFLRDMHHLSWLDMRAANLGELPAQLLANMENLQFLELGSNNLRQLPRGLFHNLHKLLHLNLWSNQLHNLSKHDFEGAVSVKDVDLHNNGIVELRPDVFALLTNVTEINLNGNSFRSLPEGLFEHNQKLEQVKLQNNRVPLPTLPARLFANLPNLRTLYLRCELESISADLIENSMNITDISLMDNHLTTLPAKLLEHQVKLVNLDLHKNRLSHLPDSIFSHLSQLENLNLAENRLTEISSKLLSKLVNLKTLRMNDNHLVSIQPQAFAANVLLRQLNMANNHINLHEYMTARGVDADLSSPFAHLRNLTTLNLRNNSLMVIFSDWKYAMRELQEIDLSFNNFTWLDYSDLDFVSAYDLNINMTHNKIITVHFYKQTDFPAIDQDQRLVHGVKSVRVDLNDNPLVCDCTLLRFLQVVRGDIQPDYAKNLITYTDRLNCHAPSALADRPMRSVHPRELVCQFDQAEDPAERRCPRGCDCLVRTFDATLIINCSNGELTKIPKLPRLPQNLREMELYVENNTLLKLPTYNSPGYENVTSLHVAGNNLTQLELNQLPRNLKYLDVRRNQLQVLNSTVLGYLNSTMDNVKLRLSQNPWVCNCEAKELLLFTQKKYERIPDYTEMFCIDAEMPTPLMELNINDICPRPRSLFIAVIVVISLAGFLVGISAALYYKYQQEIKIWLYAHNLCMWFVTEAELDKDKKFDAFISYSHKDQSFVEKHLVPQLEHGPQKFTLCVHVRDWLVGGFIPENIVRSVADSRRTIIVLSPNFIKSDWARMEFRAAHRAALNEGRSRVIVIIYSDIGDIEQLDDEMKAYLRMNTYLKWGDPWFWDKLRYALPHRAPIGNAGNGALIKSALKGSTDDKLELIKPSPVTPPLTTPPGDTTKNPLVAQLNGGTPHTAIMIANGKNGLTNLYAPNGKAHHGNGHINGAFIINTNAKQSDV</sequence>
<dbReference type="Pfam" id="PF13855">
    <property type="entry name" value="LRR_8"/>
    <property type="match status" value="1"/>
</dbReference>
<reference evidence="15 16" key="1">
    <citation type="submission" date="2025-04" db="UniProtKB">
        <authorList>
            <consortium name="RefSeq"/>
        </authorList>
    </citation>
    <scope>IDENTIFICATION</scope>
    <source>
        <strain evidence="15 16">15085-1641.00</strain>
        <tissue evidence="15 16">Whole body</tissue>
    </source>
</reference>
<feature type="signal peptide" evidence="12">
    <location>
        <begin position="1"/>
        <end position="27"/>
    </location>
</feature>
<dbReference type="SUPFAM" id="SSF52200">
    <property type="entry name" value="Toll/Interleukin receptor TIR domain"/>
    <property type="match status" value="1"/>
</dbReference>
<dbReference type="PANTHER" id="PTHR24365">
    <property type="entry name" value="TOLL-LIKE RECEPTOR"/>
    <property type="match status" value="1"/>
</dbReference>
<dbReference type="RefSeq" id="XP_030080589.1">
    <property type="nucleotide sequence ID" value="XM_030224729.1"/>
</dbReference>
<feature type="domain" description="TIR" evidence="13">
    <location>
        <begin position="863"/>
        <end position="999"/>
    </location>
</feature>
<feature type="transmembrane region" description="Helical" evidence="11">
    <location>
        <begin position="811"/>
        <end position="834"/>
    </location>
</feature>
<dbReference type="Pfam" id="PF13676">
    <property type="entry name" value="TIR_2"/>
    <property type="match status" value="1"/>
</dbReference>
<evidence type="ECO:0000256" key="7">
    <source>
        <dbReference type="ARBA" id="ARBA00022989"/>
    </source>
</evidence>
<dbReference type="Pfam" id="PF13306">
    <property type="entry name" value="LRR_5"/>
    <property type="match status" value="1"/>
</dbReference>
<evidence type="ECO:0000256" key="2">
    <source>
        <dbReference type="ARBA" id="ARBA00009634"/>
    </source>
</evidence>
<dbReference type="RefSeq" id="XP_023172806.2">
    <property type="nucleotide sequence ID" value="XM_023317038.2"/>
</dbReference>
<evidence type="ECO:0000256" key="10">
    <source>
        <dbReference type="ARBA" id="ARBA00023180"/>
    </source>
</evidence>
<dbReference type="OMA" id="EYELNCP"/>
<dbReference type="SMART" id="SM00364">
    <property type="entry name" value="LRR_BAC"/>
    <property type="match status" value="6"/>
</dbReference>
<dbReference type="Gene3D" id="3.40.50.10140">
    <property type="entry name" value="Toll/interleukin-1 receptor homology (TIR) domain"/>
    <property type="match status" value="1"/>
</dbReference>
<evidence type="ECO:0000313" key="16">
    <source>
        <dbReference type="RefSeq" id="XP_030080589.1"/>
    </source>
</evidence>
<dbReference type="CTD" id="109651"/>
<evidence type="ECO:0000256" key="11">
    <source>
        <dbReference type="SAM" id="Phobius"/>
    </source>
</evidence>
<dbReference type="PRINTS" id="PR01537">
    <property type="entry name" value="INTRLKN1R1F"/>
</dbReference>
<comment type="similarity">
    <text evidence="2">Belongs to the Toll-like receptor family.</text>
</comment>
<dbReference type="InterPro" id="IPR000372">
    <property type="entry name" value="LRRNT"/>
</dbReference>
<evidence type="ECO:0000256" key="6">
    <source>
        <dbReference type="ARBA" id="ARBA00022737"/>
    </source>
</evidence>
<dbReference type="GO" id="GO:0007165">
    <property type="term" value="P:signal transduction"/>
    <property type="evidence" value="ECO:0007669"/>
    <property type="project" value="InterPro"/>
</dbReference>
<keyword evidence="14" id="KW-1185">Reference proteome</keyword>
<accession>A0A6J2SXI1</accession>
<evidence type="ECO:0000256" key="8">
    <source>
        <dbReference type="ARBA" id="ARBA00023136"/>
    </source>
</evidence>
<gene>
    <name evidence="15 16" type="primary">LOC111600626</name>
</gene>
<keyword evidence="4 11" id="KW-0812">Transmembrane</keyword>
<dbReference type="KEGG" id="dhe:111600626"/>
<evidence type="ECO:0000256" key="1">
    <source>
        <dbReference type="ARBA" id="ARBA00004479"/>
    </source>
</evidence>
<dbReference type="InterPro" id="IPR001611">
    <property type="entry name" value="Leu-rich_rpt"/>
</dbReference>
<evidence type="ECO:0000313" key="14">
    <source>
        <dbReference type="Proteomes" id="UP000504633"/>
    </source>
</evidence>
<keyword evidence="3" id="KW-0433">Leucine-rich repeat</keyword>
<evidence type="ECO:0000256" key="3">
    <source>
        <dbReference type="ARBA" id="ARBA00022614"/>
    </source>
</evidence>
<dbReference type="FunFam" id="3.80.10.10:FF:000727">
    <property type="entry name" value="Toll-like protein"/>
    <property type="match status" value="1"/>
</dbReference>
<dbReference type="SMART" id="SM00013">
    <property type="entry name" value="LRRNT"/>
    <property type="match status" value="1"/>
</dbReference>
<keyword evidence="5 12" id="KW-0732">Signal</keyword>
<proteinExistence type="inferred from homology"/>
<dbReference type="GeneID" id="111600626"/>
<dbReference type="SUPFAM" id="SSF52058">
    <property type="entry name" value="L domain-like"/>
    <property type="match status" value="3"/>
</dbReference>
<keyword evidence="6" id="KW-0677">Repeat</keyword>
<evidence type="ECO:0000256" key="12">
    <source>
        <dbReference type="SAM" id="SignalP"/>
    </source>
</evidence>
<evidence type="ECO:0000259" key="13">
    <source>
        <dbReference type="PROSITE" id="PS50104"/>
    </source>
</evidence>
<comment type="subcellular location">
    <subcellularLocation>
        <location evidence="1">Membrane</location>
        <topology evidence="1">Single-pass type I membrane protein</topology>
    </subcellularLocation>
</comment>
<evidence type="ECO:0000313" key="15">
    <source>
        <dbReference type="RefSeq" id="XP_023172806.2"/>
    </source>
</evidence>
<keyword evidence="9" id="KW-0675">Receptor</keyword>
<dbReference type="PROSITE" id="PS50104">
    <property type="entry name" value="TIR"/>
    <property type="match status" value="1"/>
</dbReference>
<dbReference type="AlphaFoldDB" id="A0A6J2SXI1"/>
<dbReference type="InterPro" id="IPR032675">
    <property type="entry name" value="LRR_dom_sf"/>
</dbReference>
<dbReference type="PROSITE" id="PS51450">
    <property type="entry name" value="LRR"/>
    <property type="match status" value="2"/>
</dbReference>
<dbReference type="GO" id="GO:0005886">
    <property type="term" value="C:plasma membrane"/>
    <property type="evidence" value="ECO:0007669"/>
    <property type="project" value="TreeGrafter"/>
</dbReference>
<keyword evidence="8 11" id="KW-0472">Membrane</keyword>
<feature type="chain" id="PRO_5044642598" evidence="12">
    <location>
        <begin position="28"/>
        <end position="1104"/>
    </location>
</feature>
<dbReference type="SMART" id="SM00369">
    <property type="entry name" value="LRR_TYP"/>
    <property type="match status" value="13"/>
</dbReference>
<keyword evidence="10" id="KW-0325">Glycoprotein</keyword>
<dbReference type="InterPro" id="IPR003591">
    <property type="entry name" value="Leu-rich_rpt_typical-subtyp"/>
</dbReference>
<dbReference type="FunFam" id="3.80.10.10:FF:001164">
    <property type="entry name" value="GH01279p"/>
    <property type="match status" value="1"/>
</dbReference>
<protein>
    <submittedName>
        <fullName evidence="15 16">Protein toll</fullName>
    </submittedName>
</protein>